<evidence type="ECO:0000259" key="1">
    <source>
        <dbReference type="Pfam" id="PF13521"/>
    </source>
</evidence>
<dbReference type="Gene3D" id="3.40.50.300">
    <property type="entry name" value="P-loop containing nucleotide triphosphate hydrolases"/>
    <property type="match status" value="1"/>
</dbReference>
<dbReference type="SUPFAM" id="SSF52540">
    <property type="entry name" value="P-loop containing nucleoside triphosphate hydrolases"/>
    <property type="match status" value="1"/>
</dbReference>
<dbReference type="InterPro" id="IPR027417">
    <property type="entry name" value="P-loop_NTPase"/>
</dbReference>
<dbReference type="OrthoDB" id="9151999at2"/>
<dbReference type="AlphaFoldDB" id="A0A2P6C6S1"/>
<gene>
    <name evidence="2" type="ORF">BTO14_11020</name>
</gene>
<evidence type="ECO:0000313" key="2">
    <source>
        <dbReference type="EMBL" id="PQJ68592.1"/>
    </source>
</evidence>
<dbReference type="PANTHER" id="PTHR37512:SF1">
    <property type="entry name" value="NADR_TTD14 AAA DOMAIN-CONTAINING PROTEIN"/>
    <property type="match status" value="1"/>
</dbReference>
<dbReference type="InterPro" id="IPR052735">
    <property type="entry name" value="NAD_biosynth-regulator"/>
</dbReference>
<dbReference type="InterPro" id="IPR038727">
    <property type="entry name" value="NadR/Ttd14_AAA_dom"/>
</dbReference>
<name>A0A2P6C6S1_9FLAO</name>
<keyword evidence="3" id="KW-1185">Reference proteome</keyword>
<feature type="domain" description="NadR/Ttd14 AAA" evidence="1">
    <location>
        <begin position="14"/>
        <end position="173"/>
    </location>
</feature>
<dbReference type="Proteomes" id="UP000247345">
    <property type="component" value="Unassembled WGS sequence"/>
</dbReference>
<accession>A0A2P6C6S1</accession>
<dbReference type="EMBL" id="MSCK01000002">
    <property type="protein sequence ID" value="PQJ68592.1"/>
    <property type="molecule type" value="Genomic_DNA"/>
</dbReference>
<dbReference type="PANTHER" id="PTHR37512">
    <property type="entry name" value="TRIFUNCTIONAL NAD BIOSYNTHESIS/REGULATOR PROTEIN NADR"/>
    <property type="match status" value="1"/>
</dbReference>
<proteinExistence type="predicted"/>
<dbReference type="Pfam" id="PF13521">
    <property type="entry name" value="AAA_28"/>
    <property type="match status" value="1"/>
</dbReference>
<keyword evidence="2" id="KW-0548">Nucleotidyltransferase</keyword>
<keyword evidence="2" id="KW-0808">Transferase</keyword>
<protein>
    <submittedName>
        <fullName evidence="2">Nicotinate-nucleotide adenylyltransferase</fullName>
    </submittedName>
</protein>
<comment type="caution">
    <text evidence="2">The sequence shown here is derived from an EMBL/GenBank/DDBJ whole genome shotgun (WGS) entry which is preliminary data.</text>
</comment>
<reference evidence="2 3" key="1">
    <citation type="submission" date="2016-12" db="EMBL/GenBank/DDBJ databases">
        <title>Trade-off between light-utilization and light-protection in marine flavobacteria.</title>
        <authorList>
            <person name="Kumagai Y."/>
            <person name="Yoshizawa S."/>
            <person name="Kogure K."/>
            <person name="Iwasaki W."/>
        </authorList>
    </citation>
    <scope>NUCLEOTIDE SEQUENCE [LARGE SCALE GENOMIC DNA]</scope>
    <source>
        <strain evidence="2 3">KCTC 12100</strain>
    </source>
</reference>
<sequence>MEKELKQDPINIVKVVLFGPESSGKTTLSRHLARYYNTVWAPEFAREYLQEKWNNERKTCEKDDLLPIAIGQMKLENTLAKKADKILICDTDLLETKVYSEEFYGGFVDERLDEAADENTYDLYLLTYIDTPWEEDDLRDRPELRLEMFNAFEKSLIDHNRPYILLKGDKETRLKNATAAIDKIIADKENLHSFSDSLQDVDMHFLHQNTGDFGTPFEY</sequence>
<organism evidence="2 3">
    <name type="scientific">Polaribacter butkevichii</name>
    <dbReference type="NCBI Taxonomy" id="218490"/>
    <lineage>
        <taxon>Bacteria</taxon>
        <taxon>Pseudomonadati</taxon>
        <taxon>Bacteroidota</taxon>
        <taxon>Flavobacteriia</taxon>
        <taxon>Flavobacteriales</taxon>
        <taxon>Flavobacteriaceae</taxon>
    </lineage>
</organism>
<dbReference type="GO" id="GO:0016779">
    <property type="term" value="F:nucleotidyltransferase activity"/>
    <property type="evidence" value="ECO:0007669"/>
    <property type="project" value="UniProtKB-KW"/>
</dbReference>
<dbReference type="RefSeq" id="WP_105049530.1">
    <property type="nucleotide sequence ID" value="NZ_CP150661.1"/>
</dbReference>
<evidence type="ECO:0000313" key="3">
    <source>
        <dbReference type="Proteomes" id="UP000247345"/>
    </source>
</evidence>